<reference evidence="1" key="1">
    <citation type="submission" date="2020-04" db="EMBL/GenBank/DDBJ databases">
        <title>Deep metagenomics examines the oral microbiome during advanced dental caries in children, revealing novel taxa and co-occurrences with host molecules.</title>
        <authorList>
            <person name="Baker J.L."/>
            <person name="Morton J.T."/>
            <person name="Dinis M."/>
            <person name="Alvarez R."/>
            <person name="Tran N.C."/>
            <person name="Knight R."/>
            <person name="Edlund A."/>
        </authorList>
    </citation>
    <scope>NUCLEOTIDE SEQUENCE</scope>
    <source>
        <strain evidence="1">JCVI_30_bin.13</strain>
    </source>
</reference>
<sequence>MEAVACSLEEQELQEYSTMWLEAVRQMRAAEIIHKNLGVGAEVELPNGMSIYIESESE</sequence>
<proteinExistence type="predicted"/>
<evidence type="ECO:0000313" key="1">
    <source>
        <dbReference type="EMBL" id="MBF0965578.1"/>
    </source>
</evidence>
<comment type="caution">
    <text evidence="1">The sequence shown here is derived from an EMBL/GenBank/DDBJ whole genome shotgun (WGS) entry which is preliminary data.</text>
</comment>
<evidence type="ECO:0000313" key="2">
    <source>
        <dbReference type="Proteomes" id="UP000759246"/>
    </source>
</evidence>
<name>A0A929WV89_9ACTO</name>
<protein>
    <submittedName>
        <fullName evidence="1">Uncharacterized protein</fullName>
    </submittedName>
</protein>
<organism evidence="1 2">
    <name type="scientific">Actinomyces bouchesdurhonensis</name>
    <dbReference type="NCBI Taxonomy" id="1852361"/>
    <lineage>
        <taxon>Bacteria</taxon>
        <taxon>Bacillati</taxon>
        <taxon>Actinomycetota</taxon>
        <taxon>Actinomycetes</taxon>
        <taxon>Actinomycetales</taxon>
        <taxon>Actinomycetaceae</taxon>
        <taxon>Actinomyces</taxon>
    </lineage>
</organism>
<accession>A0A929WV89</accession>
<dbReference type="EMBL" id="JABZGF010000001">
    <property type="protein sequence ID" value="MBF0965578.1"/>
    <property type="molecule type" value="Genomic_DNA"/>
</dbReference>
<dbReference type="AlphaFoldDB" id="A0A929WV89"/>
<dbReference type="Proteomes" id="UP000759246">
    <property type="component" value="Unassembled WGS sequence"/>
</dbReference>
<gene>
    <name evidence="1" type="ORF">HXK09_00090</name>
</gene>